<dbReference type="OrthoDB" id="187738at2759"/>
<dbReference type="InterPro" id="IPR020568">
    <property type="entry name" value="Ribosomal_Su5_D2-typ_SF"/>
</dbReference>
<protein>
    <recommendedName>
        <fullName evidence="4">GHMP kinase N-terminal domain-containing protein</fullName>
    </recommendedName>
</protein>
<keyword evidence="3" id="KW-0067">ATP-binding</keyword>
<evidence type="ECO:0000256" key="3">
    <source>
        <dbReference type="ARBA" id="ARBA00022840"/>
    </source>
</evidence>
<dbReference type="GO" id="GO:0005829">
    <property type="term" value="C:cytosol"/>
    <property type="evidence" value="ECO:0007669"/>
    <property type="project" value="TreeGrafter"/>
</dbReference>
<keyword evidence="6" id="KW-1185">Reference proteome</keyword>
<dbReference type="GO" id="GO:0006012">
    <property type="term" value="P:galactose metabolic process"/>
    <property type="evidence" value="ECO:0007669"/>
    <property type="project" value="TreeGrafter"/>
</dbReference>
<dbReference type="Proteomes" id="UP000281553">
    <property type="component" value="Unassembled WGS sequence"/>
</dbReference>
<organism evidence="5 6">
    <name type="scientific">Dibothriocephalus latus</name>
    <name type="common">Fish tapeworm</name>
    <name type="synonym">Diphyllobothrium latum</name>
    <dbReference type="NCBI Taxonomy" id="60516"/>
    <lineage>
        <taxon>Eukaryota</taxon>
        <taxon>Metazoa</taxon>
        <taxon>Spiralia</taxon>
        <taxon>Lophotrochozoa</taxon>
        <taxon>Platyhelminthes</taxon>
        <taxon>Cestoda</taxon>
        <taxon>Eucestoda</taxon>
        <taxon>Diphyllobothriidea</taxon>
        <taxon>Diphyllobothriidae</taxon>
        <taxon>Dibothriocephalus</taxon>
    </lineage>
</organism>
<proteinExistence type="inferred from homology"/>
<dbReference type="GO" id="GO:0005524">
    <property type="term" value="F:ATP binding"/>
    <property type="evidence" value="ECO:0007669"/>
    <property type="project" value="UniProtKB-KW"/>
</dbReference>
<dbReference type="PRINTS" id="PR00959">
    <property type="entry name" value="MEVGALKINASE"/>
</dbReference>
<comment type="similarity">
    <text evidence="1">Belongs to the GHMP kinase family. GalK subfamily.</text>
</comment>
<name>A0A3P7MVD3_DIBLA</name>
<reference evidence="5 6" key="1">
    <citation type="submission" date="2018-11" db="EMBL/GenBank/DDBJ databases">
        <authorList>
            <consortium name="Pathogen Informatics"/>
        </authorList>
    </citation>
    <scope>NUCLEOTIDE SEQUENCE [LARGE SCALE GENOMIC DNA]</scope>
</reference>
<keyword evidence="2" id="KW-0547">Nucleotide-binding</keyword>
<gene>
    <name evidence="5" type="ORF">DILT_LOCUS15621</name>
</gene>
<dbReference type="Gene3D" id="3.30.230.10">
    <property type="match status" value="1"/>
</dbReference>
<evidence type="ECO:0000256" key="2">
    <source>
        <dbReference type="ARBA" id="ARBA00022741"/>
    </source>
</evidence>
<sequence>MRILVGHGLGDECLPTCAGLSSSSALVVAAALATARCTQLQIDPFTLAELCAKCERLIGTQGGGMDQAACLLASESPIFIEFTKPKLTVVPVAVPPGGSFVIVDSGVRLHKAASPLFNQRVSECRQAVKVSLLTATFPALEETTACPTMCGYRGSPTV</sequence>
<dbReference type="SUPFAM" id="SSF54211">
    <property type="entry name" value="Ribosomal protein S5 domain 2-like"/>
    <property type="match status" value="1"/>
</dbReference>
<dbReference type="Pfam" id="PF00288">
    <property type="entry name" value="GHMP_kinases_N"/>
    <property type="match status" value="1"/>
</dbReference>
<accession>A0A3P7MVD3</accession>
<dbReference type="InterPro" id="IPR006204">
    <property type="entry name" value="GHMP_kinase_N_dom"/>
</dbReference>
<dbReference type="GO" id="GO:0004335">
    <property type="term" value="F:galactokinase activity"/>
    <property type="evidence" value="ECO:0007669"/>
    <property type="project" value="TreeGrafter"/>
</dbReference>
<dbReference type="AlphaFoldDB" id="A0A3P7MVD3"/>
<evidence type="ECO:0000313" key="5">
    <source>
        <dbReference type="EMBL" id="VDN30820.1"/>
    </source>
</evidence>
<evidence type="ECO:0000313" key="6">
    <source>
        <dbReference type="Proteomes" id="UP000281553"/>
    </source>
</evidence>
<dbReference type="EMBL" id="UYRU01080171">
    <property type="protein sequence ID" value="VDN30820.1"/>
    <property type="molecule type" value="Genomic_DNA"/>
</dbReference>
<evidence type="ECO:0000256" key="1">
    <source>
        <dbReference type="ARBA" id="ARBA00006566"/>
    </source>
</evidence>
<evidence type="ECO:0000259" key="4">
    <source>
        <dbReference type="Pfam" id="PF00288"/>
    </source>
</evidence>
<feature type="domain" description="GHMP kinase N-terminal" evidence="4">
    <location>
        <begin position="13"/>
        <end position="72"/>
    </location>
</feature>
<dbReference type="InterPro" id="IPR014721">
    <property type="entry name" value="Ribsml_uS5_D2-typ_fold_subgr"/>
</dbReference>
<dbReference type="PANTHER" id="PTHR10457">
    <property type="entry name" value="MEVALONATE KINASE/GALACTOKINASE"/>
    <property type="match status" value="1"/>
</dbReference>
<dbReference type="PANTHER" id="PTHR10457:SF7">
    <property type="entry name" value="GALACTOKINASE-RELATED"/>
    <property type="match status" value="1"/>
</dbReference>